<sequence>MPYKAIAESSRTGKLSLPEWLKVLTSRGVDMRSAMKIASKIYKSHGTVEILSQLSPTKVNNLTDDKEVRKLINNAVKTLASGEDAPKYMKKKRGRDSDLLDPLKEDDMEEDAPVDLDFHLIVDIEQLKSVRLVTNRAPVKTAWAYTICVRLGFTHLESLSLAQAYVHISSLKYALMLGNTLGEAEKKEARRELEELSVGNESYREKSRRLESSQEKRFMGLSAQPWVEIMGSKPIVERQDGTCRAIQEGVPVRPSRAYLYITKAFQDHTPNVMGAMKVVAESYDPKDLNQIGSHIYNEFKPDVTEWGQRGTWDLLHVLNHRKGSEHDQSCNSVFVSITDNSLMKTLPGKEKAEEKEKEHREGDIIVENYEVKLEEEYKQFNP</sequence>
<dbReference type="GeneID" id="91086388"/>
<organism evidence="1 2">
    <name type="scientific">Cryptococcus depauperatus CBS 7841</name>
    <dbReference type="NCBI Taxonomy" id="1295531"/>
    <lineage>
        <taxon>Eukaryota</taxon>
        <taxon>Fungi</taxon>
        <taxon>Dikarya</taxon>
        <taxon>Basidiomycota</taxon>
        <taxon>Agaricomycotina</taxon>
        <taxon>Tremellomycetes</taxon>
        <taxon>Tremellales</taxon>
        <taxon>Cryptococcaceae</taxon>
        <taxon>Cryptococcus</taxon>
    </lineage>
</organism>
<name>A0A1E3IRM0_9TREE</name>
<reference evidence="1" key="2">
    <citation type="journal article" date="2022" name="Elife">
        <title>Obligate sexual reproduction of a homothallic fungus closely related to the Cryptococcus pathogenic species complex.</title>
        <authorList>
            <person name="Passer A.R."/>
            <person name="Clancey S.A."/>
            <person name="Shea T."/>
            <person name="David-Palma M."/>
            <person name="Averette A.F."/>
            <person name="Boekhout T."/>
            <person name="Porcel B.M."/>
            <person name="Nowrousian M."/>
            <person name="Cuomo C.A."/>
            <person name="Sun S."/>
            <person name="Heitman J."/>
            <person name="Coelho M.A."/>
        </authorList>
    </citation>
    <scope>NUCLEOTIDE SEQUENCE</scope>
    <source>
        <strain evidence="1">CBS 7841</strain>
    </source>
</reference>
<dbReference type="OrthoDB" id="514070at2759"/>
<protein>
    <submittedName>
        <fullName evidence="1">Uncharacterized protein</fullName>
    </submittedName>
</protein>
<dbReference type="EMBL" id="CP143785">
    <property type="protein sequence ID" value="WVN87001.1"/>
    <property type="molecule type" value="Genomic_DNA"/>
</dbReference>
<dbReference type="KEGG" id="cdep:91086388"/>
<keyword evidence="2" id="KW-1185">Reference proteome</keyword>
<accession>A0A1E3IRM0</accession>
<dbReference type="Proteomes" id="UP000094043">
    <property type="component" value="Chromosome 2"/>
</dbReference>
<dbReference type="VEuPathDB" id="FungiDB:L203_01432"/>
<gene>
    <name evidence="1" type="ORF">L203_102176</name>
</gene>
<reference evidence="1" key="1">
    <citation type="submission" date="2016-06" db="EMBL/GenBank/DDBJ databases">
        <authorList>
            <person name="Cuomo C."/>
            <person name="Litvintseva A."/>
            <person name="Heitman J."/>
            <person name="Chen Y."/>
            <person name="Sun S."/>
            <person name="Springer D."/>
            <person name="Dromer F."/>
            <person name="Young S."/>
            <person name="Zeng Q."/>
            <person name="Chapman S."/>
            <person name="Gujja S."/>
            <person name="Saif S."/>
            <person name="Birren B."/>
        </authorList>
    </citation>
    <scope>NUCLEOTIDE SEQUENCE</scope>
    <source>
        <strain evidence="1">CBS 7841</strain>
    </source>
</reference>
<evidence type="ECO:0000313" key="1">
    <source>
        <dbReference type="EMBL" id="WVN87001.1"/>
    </source>
</evidence>
<dbReference type="AlphaFoldDB" id="A0A1E3IRM0"/>
<evidence type="ECO:0000313" key="2">
    <source>
        <dbReference type="Proteomes" id="UP000094043"/>
    </source>
</evidence>
<reference evidence="1" key="3">
    <citation type="submission" date="2024-01" db="EMBL/GenBank/DDBJ databases">
        <authorList>
            <person name="Coelho M.A."/>
            <person name="David-Palma M."/>
            <person name="Shea T."/>
            <person name="Sun S."/>
            <person name="Cuomo C.A."/>
            <person name="Heitman J."/>
        </authorList>
    </citation>
    <scope>NUCLEOTIDE SEQUENCE</scope>
    <source>
        <strain evidence="1">CBS 7841</strain>
    </source>
</reference>
<proteinExistence type="predicted"/>
<dbReference type="RefSeq" id="XP_066067701.1">
    <property type="nucleotide sequence ID" value="XM_066211604.1"/>
</dbReference>